<organism evidence="1 2">
    <name type="scientific">Cellulomonas persica</name>
    <dbReference type="NCBI Taxonomy" id="76861"/>
    <lineage>
        <taxon>Bacteria</taxon>
        <taxon>Bacillati</taxon>
        <taxon>Actinomycetota</taxon>
        <taxon>Actinomycetes</taxon>
        <taxon>Micrococcales</taxon>
        <taxon>Cellulomonadaceae</taxon>
        <taxon>Cellulomonas</taxon>
    </lineage>
</organism>
<dbReference type="EMBL" id="BJUA01000012">
    <property type="protein sequence ID" value="GEK18735.1"/>
    <property type="molecule type" value="Genomic_DNA"/>
</dbReference>
<reference evidence="1 2" key="1">
    <citation type="submission" date="2019-07" db="EMBL/GenBank/DDBJ databases">
        <title>Whole genome shotgun sequence of Cellulomonas persica NBRC 101101.</title>
        <authorList>
            <person name="Hosoyama A."/>
            <person name="Uohara A."/>
            <person name="Ohji S."/>
            <person name="Ichikawa N."/>
        </authorList>
    </citation>
    <scope>NUCLEOTIDE SEQUENCE [LARGE SCALE GENOMIC DNA]</scope>
    <source>
        <strain evidence="1 2">NBRC 101101</strain>
    </source>
</reference>
<keyword evidence="2" id="KW-1185">Reference proteome</keyword>
<dbReference type="Proteomes" id="UP000321386">
    <property type="component" value="Unassembled WGS sequence"/>
</dbReference>
<evidence type="ECO:0008006" key="3">
    <source>
        <dbReference type="Google" id="ProtNLM"/>
    </source>
</evidence>
<accession>A0A510V0X6</accession>
<protein>
    <recommendedName>
        <fullName evidence="3">Cytotoxic translational repressor of toxin-antitoxin stability system</fullName>
    </recommendedName>
</protein>
<dbReference type="AlphaFoldDB" id="A0A510V0X6"/>
<gene>
    <name evidence="1" type="ORF">CPE01_24680</name>
</gene>
<proteinExistence type="predicted"/>
<comment type="caution">
    <text evidence="1">The sequence shown here is derived from an EMBL/GenBank/DDBJ whole genome shotgun (WGS) entry which is preliminary data.</text>
</comment>
<name>A0A510V0X6_9CELL</name>
<sequence>MSAGRRIGTRDDHERFCEVEGWDQVRSARGKLTGHHATYELALPDGRILRTRISRPVDATVYGVSLWDHILRDQLDVTEDEFWSCAKDGRRPERSPALVEPENALPLGLVLALKRELGLSDDELKTITKDDAVARLNEHWAKG</sequence>
<evidence type="ECO:0000313" key="2">
    <source>
        <dbReference type="Proteomes" id="UP000321386"/>
    </source>
</evidence>
<dbReference type="RefSeq" id="WP_222592920.1">
    <property type="nucleotide sequence ID" value="NZ_BJUA01000012.1"/>
</dbReference>
<evidence type="ECO:0000313" key="1">
    <source>
        <dbReference type="EMBL" id="GEK18735.1"/>
    </source>
</evidence>